<dbReference type="Proteomes" id="UP001055940">
    <property type="component" value="Chromosome"/>
</dbReference>
<reference evidence="1" key="1">
    <citation type="submission" date="2022-06" db="EMBL/GenBank/DDBJ databases">
        <authorList>
            <person name="Ping M."/>
        </authorList>
    </citation>
    <scope>NUCLEOTIDE SEQUENCE</scope>
    <source>
        <strain evidence="1">JCM11759T</strain>
    </source>
</reference>
<proteinExistence type="predicted"/>
<gene>
    <name evidence="1" type="ORF">NE857_22650</name>
</gene>
<protein>
    <recommendedName>
        <fullName evidence="3">Knr4/Smi1-like domain-containing protein</fullName>
    </recommendedName>
</protein>
<dbReference type="RefSeq" id="WP_254417574.1">
    <property type="nucleotide sequence ID" value="NZ_BAAAJB010000077.1"/>
</dbReference>
<evidence type="ECO:0000313" key="1">
    <source>
        <dbReference type="EMBL" id="USY18113.1"/>
    </source>
</evidence>
<evidence type="ECO:0008006" key="3">
    <source>
        <dbReference type="Google" id="ProtNLM"/>
    </source>
</evidence>
<dbReference type="EMBL" id="CP099837">
    <property type="protein sequence ID" value="USY18113.1"/>
    <property type="molecule type" value="Genomic_DNA"/>
</dbReference>
<organism evidence="1 2">
    <name type="scientific">Nocardiopsis exhalans</name>
    <dbReference type="NCBI Taxonomy" id="163604"/>
    <lineage>
        <taxon>Bacteria</taxon>
        <taxon>Bacillati</taxon>
        <taxon>Actinomycetota</taxon>
        <taxon>Actinomycetes</taxon>
        <taxon>Streptosporangiales</taxon>
        <taxon>Nocardiopsidaceae</taxon>
        <taxon>Nocardiopsis</taxon>
    </lineage>
</organism>
<accession>A0ABY5D4E5</accession>
<evidence type="ECO:0000313" key="2">
    <source>
        <dbReference type="Proteomes" id="UP001055940"/>
    </source>
</evidence>
<dbReference type="SUPFAM" id="SSF160631">
    <property type="entry name" value="SMI1/KNR4-like"/>
    <property type="match status" value="1"/>
</dbReference>
<keyword evidence="2" id="KW-1185">Reference proteome</keyword>
<name>A0ABY5D4E5_9ACTN</name>
<sequence>MEFVDKIKEIIGESTVPNKEPVRWGEVERSLGLALPEDYKVLVSTYFTFNLGPISLVSPRPGTPGDRDLLDATQASEEIFIDLYIEDPDVVSEPHRKDGSPLGNHLYVFDFHPKVPGLLKWGKDYLGGDYYWYVNGSSGEWSIVAHARDGWWDEHNMPLSEYLYGLLVGNLECDVVSEFFDADKKFVEWPWPKD</sequence>
<dbReference type="InterPro" id="IPR037883">
    <property type="entry name" value="Knr4/Smi1-like_sf"/>
</dbReference>